<gene>
    <name evidence="2" type="ORF">GIY09_07990</name>
</gene>
<dbReference type="AlphaFoldDB" id="A0A6I2GQU2"/>
<reference evidence="2 3" key="1">
    <citation type="submission" date="2019-11" db="EMBL/GenBank/DDBJ databases">
        <title>Characterisation of Fundicoccus ignavus gen. nov. sp. nov., a novel genus of the family Aerococcaceae isolated from bulk tank milk.</title>
        <authorList>
            <person name="Siebert A."/>
            <person name="Huptas C."/>
            <person name="Wenning M."/>
            <person name="Scherer S."/>
            <person name="Doll E.V."/>
        </authorList>
    </citation>
    <scope>NUCLEOTIDE SEQUENCE [LARGE SCALE GENOMIC DNA]</scope>
    <source>
        <strain evidence="2 3">WS4759</strain>
    </source>
</reference>
<accession>A0A6I2GQU2</accession>
<protein>
    <submittedName>
        <fullName evidence="2">Uncharacterized protein</fullName>
    </submittedName>
</protein>
<evidence type="ECO:0000313" key="3">
    <source>
        <dbReference type="Proteomes" id="UP000430975"/>
    </source>
</evidence>
<dbReference type="Proteomes" id="UP000430975">
    <property type="component" value="Unassembled WGS sequence"/>
</dbReference>
<name>A0A6I2GQU2_9LACT</name>
<feature type="transmembrane region" description="Helical" evidence="1">
    <location>
        <begin position="134"/>
        <end position="153"/>
    </location>
</feature>
<keyword evidence="3" id="KW-1185">Reference proteome</keyword>
<comment type="caution">
    <text evidence="2">The sequence shown here is derived from an EMBL/GenBank/DDBJ whole genome shotgun (WGS) entry which is preliminary data.</text>
</comment>
<evidence type="ECO:0000256" key="1">
    <source>
        <dbReference type="SAM" id="Phobius"/>
    </source>
</evidence>
<dbReference type="EMBL" id="WJQS01000006">
    <property type="protein sequence ID" value="MRI85805.1"/>
    <property type="molecule type" value="Genomic_DNA"/>
</dbReference>
<sequence>MDQQQLIKDWYIRYHSIFKTRYTVKRKDKFLQSLEADVKQFRSDTKVDHFKFYEKSATEYRNLYIGNIKKAKVVFSTYYDTPSAHIDAYKFFDIESRKRNKTKLILVSSLLYLLVGLAITLFIAMPIFKNYDTFSWQFISMIVGIVVYFFFLGKITQGWPSRHNLVQNTSSLLALLLAISSMRKNKQVAYAFLDAGCLNNGGLDRLREETSAKIYHLDSIGSPQELHLLSTHDALYHLISAEKIEANYQLSKQDLNSQQLNEANMNQVLAIIEQVSKEVSR</sequence>
<feature type="transmembrane region" description="Helical" evidence="1">
    <location>
        <begin position="104"/>
        <end position="128"/>
    </location>
</feature>
<evidence type="ECO:0000313" key="2">
    <source>
        <dbReference type="EMBL" id="MRI85805.1"/>
    </source>
</evidence>
<keyword evidence="1" id="KW-1133">Transmembrane helix</keyword>
<proteinExistence type="predicted"/>
<keyword evidence="1" id="KW-0812">Transmembrane</keyword>
<dbReference type="RefSeq" id="WP_153863669.1">
    <property type="nucleotide sequence ID" value="NZ_WJQS01000006.1"/>
</dbReference>
<organism evidence="2 3">
    <name type="scientific">Fundicoccus ignavus</name>
    <dbReference type="NCBI Taxonomy" id="2664442"/>
    <lineage>
        <taxon>Bacteria</taxon>
        <taxon>Bacillati</taxon>
        <taxon>Bacillota</taxon>
        <taxon>Bacilli</taxon>
        <taxon>Lactobacillales</taxon>
        <taxon>Aerococcaceae</taxon>
        <taxon>Fundicoccus</taxon>
    </lineage>
</organism>
<keyword evidence="1" id="KW-0472">Membrane</keyword>